<dbReference type="InterPro" id="IPR050250">
    <property type="entry name" value="Macrolide_Exporter_MacB"/>
</dbReference>
<name>A0A1C5IFF6_9ACTN</name>
<feature type="transmembrane region" description="Helical" evidence="7">
    <location>
        <begin position="442"/>
        <end position="472"/>
    </location>
</feature>
<feature type="transmembrane region" description="Helical" evidence="7">
    <location>
        <begin position="270"/>
        <end position="294"/>
    </location>
</feature>
<evidence type="ECO:0000256" key="2">
    <source>
        <dbReference type="ARBA" id="ARBA00022475"/>
    </source>
</evidence>
<feature type="transmembrane region" description="Helical" evidence="7">
    <location>
        <begin position="360"/>
        <end position="387"/>
    </location>
</feature>
<evidence type="ECO:0000259" key="8">
    <source>
        <dbReference type="Pfam" id="PF02687"/>
    </source>
</evidence>
<feature type="domain" description="MacB-like periplasmic core" evidence="9">
    <location>
        <begin position="492"/>
        <end position="692"/>
    </location>
</feature>
<dbReference type="InterPro" id="IPR003838">
    <property type="entry name" value="ABC3_permease_C"/>
</dbReference>
<evidence type="ECO:0000313" key="10">
    <source>
        <dbReference type="EMBL" id="SCG56759.1"/>
    </source>
</evidence>
<proteinExistence type="inferred from homology"/>
<evidence type="ECO:0000256" key="6">
    <source>
        <dbReference type="ARBA" id="ARBA00038076"/>
    </source>
</evidence>
<comment type="similarity">
    <text evidence="6">Belongs to the ABC-4 integral membrane protein family.</text>
</comment>
<organism evidence="10 11">
    <name type="scientific">Micromonospora siamensis</name>
    <dbReference type="NCBI Taxonomy" id="299152"/>
    <lineage>
        <taxon>Bacteria</taxon>
        <taxon>Bacillati</taxon>
        <taxon>Actinomycetota</taxon>
        <taxon>Actinomycetes</taxon>
        <taxon>Micromonosporales</taxon>
        <taxon>Micromonosporaceae</taxon>
        <taxon>Micromonospora</taxon>
    </lineage>
</organism>
<evidence type="ECO:0000256" key="1">
    <source>
        <dbReference type="ARBA" id="ARBA00004651"/>
    </source>
</evidence>
<evidence type="ECO:0000256" key="3">
    <source>
        <dbReference type="ARBA" id="ARBA00022692"/>
    </source>
</evidence>
<feature type="domain" description="ABC3 transporter permease C-terminal" evidence="8">
    <location>
        <begin position="725"/>
        <end position="841"/>
    </location>
</feature>
<dbReference type="Pfam" id="PF12704">
    <property type="entry name" value="MacB_PCD"/>
    <property type="match status" value="2"/>
</dbReference>
<feature type="domain" description="MacB-like periplasmic core" evidence="9">
    <location>
        <begin position="18"/>
        <end position="238"/>
    </location>
</feature>
<evidence type="ECO:0000259" key="9">
    <source>
        <dbReference type="Pfam" id="PF12704"/>
    </source>
</evidence>
<dbReference type="RefSeq" id="WP_088971328.1">
    <property type="nucleotide sequence ID" value="NZ_JBHLYF010000012.1"/>
</dbReference>
<evidence type="ECO:0000313" key="11">
    <source>
        <dbReference type="Proteomes" id="UP000198210"/>
    </source>
</evidence>
<gene>
    <name evidence="10" type="ORF">GA0074704_3304</name>
</gene>
<dbReference type="GO" id="GO:0005886">
    <property type="term" value="C:plasma membrane"/>
    <property type="evidence" value="ECO:0007669"/>
    <property type="project" value="UniProtKB-SubCell"/>
</dbReference>
<sequence length="849" mass="87209">MFRATLKSLLARKVRLVLSGLAVVLGVMFVSGAFVLTDTLGRSFDQVFADAYEGVDVNVSAKPKVAVGETEGEQVTAPVPGTVLQQVRGVPGVAEATGVVAADGALLIGSNGKAVTSFGPPQLGENWLGEDDLVRLREGREPRADTEIVVNAALAKAAKVKVGDRVGVLTLEPKREFTLVGVFGYSGGRDSVGGVNEVAFTTPVAQQLMLGQKDSFSNVRITAADGVDDAALRDDVARALGDGYQVKTGAQESADASAGLKEGLSFFNKVLLGFAAVALLVGTFLILNTFSIIVAQRTRELALMRAIGASGRQIVGSVVLEAIAVGLVASALGLAAGIGVGALLAYLFGKLAGGLTLAGLGVPAAAVIGAFAVGLVITVVAALLPALRAARIPPIAAMQDVATPDRPLTKVTVGGALVTAVGAVLLFLGLTDNAGDQTLPTILGGVLFTFIGVALLTPLISRPVVTLLGSLFAWSVPGKLGRLNSGRNPRRTAITAAALMVGIALVTGVTVILDSAKGSITKLAEDRISAELVIAGQQGGPRPPSFDPAVLEQAAAIPGVALVDGEYGDLAVVNGENTWVSASSDPAALTRVFGAERVAGDISRLGPDQMLFSSDTAKSRGVRVGQQVTVQPSRGEARTYTVSGIFESSQLTNPAVLPASAAKDFRIPKPIQGYVQLAPGARVADVQPQLDRLVADSPEVSVADRDAFIKQQTSQLDTPLTMIQILLALAIVIAVLGIVNTLALSVLERTRELGLLRAIGLRRSQTMRMITVEAVVISVFGALLGVVVGTGLGAAVVRALKDEGITDLVLPWGRMGVFLLLAAIVGVVAAVVPAIRAARINVLGAIAHD</sequence>
<feature type="transmembrane region" description="Helical" evidence="7">
    <location>
        <begin position="815"/>
        <end position="835"/>
    </location>
</feature>
<keyword evidence="5 7" id="KW-0472">Membrane</keyword>
<feature type="transmembrane region" description="Helical" evidence="7">
    <location>
        <begin position="493"/>
        <end position="513"/>
    </location>
</feature>
<keyword evidence="11" id="KW-1185">Reference proteome</keyword>
<comment type="subcellular location">
    <subcellularLocation>
        <location evidence="1">Cell membrane</location>
        <topology evidence="1">Multi-pass membrane protein</topology>
    </subcellularLocation>
</comment>
<protein>
    <submittedName>
        <fullName evidence="10">Putative ABC transport system permease protein</fullName>
    </submittedName>
</protein>
<dbReference type="InterPro" id="IPR025857">
    <property type="entry name" value="MacB_PCD"/>
</dbReference>
<feature type="transmembrane region" description="Helical" evidence="7">
    <location>
        <begin position="722"/>
        <end position="747"/>
    </location>
</feature>
<dbReference type="GO" id="GO:0022857">
    <property type="term" value="F:transmembrane transporter activity"/>
    <property type="evidence" value="ECO:0007669"/>
    <property type="project" value="TreeGrafter"/>
</dbReference>
<dbReference type="PANTHER" id="PTHR30572">
    <property type="entry name" value="MEMBRANE COMPONENT OF TRANSPORTER-RELATED"/>
    <property type="match status" value="1"/>
</dbReference>
<evidence type="ECO:0000256" key="5">
    <source>
        <dbReference type="ARBA" id="ARBA00023136"/>
    </source>
</evidence>
<dbReference type="Proteomes" id="UP000198210">
    <property type="component" value="Chromosome I"/>
</dbReference>
<dbReference type="PANTHER" id="PTHR30572:SF4">
    <property type="entry name" value="ABC TRANSPORTER PERMEASE YTRF"/>
    <property type="match status" value="1"/>
</dbReference>
<reference evidence="10 11" key="1">
    <citation type="submission" date="2016-06" db="EMBL/GenBank/DDBJ databases">
        <authorList>
            <person name="Kjaerup R.B."/>
            <person name="Dalgaard T.S."/>
            <person name="Juul-Madsen H.R."/>
        </authorList>
    </citation>
    <scope>NUCLEOTIDE SEQUENCE [LARGE SCALE GENOMIC DNA]</scope>
    <source>
        <strain evidence="10 11">DSM 45097</strain>
    </source>
</reference>
<dbReference type="AlphaFoldDB" id="A0A1C5IFF6"/>
<feature type="transmembrane region" description="Helical" evidence="7">
    <location>
        <begin position="315"/>
        <end position="348"/>
    </location>
</feature>
<evidence type="ECO:0000256" key="4">
    <source>
        <dbReference type="ARBA" id="ARBA00022989"/>
    </source>
</evidence>
<dbReference type="EMBL" id="LT607751">
    <property type="protein sequence ID" value="SCG56759.1"/>
    <property type="molecule type" value="Genomic_DNA"/>
</dbReference>
<keyword evidence="2" id="KW-1003">Cell membrane</keyword>
<accession>A0A1C5IFF6</accession>
<dbReference type="Pfam" id="PF02687">
    <property type="entry name" value="FtsX"/>
    <property type="match status" value="2"/>
</dbReference>
<evidence type="ECO:0000256" key="7">
    <source>
        <dbReference type="SAM" id="Phobius"/>
    </source>
</evidence>
<feature type="transmembrane region" description="Helical" evidence="7">
    <location>
        <begin position="768"/>
        <end position="795"/>
    </location>
</feature>
<keyword evidence="3 7" id="KW-0812">Transmembrane</keyword>
<feature type="transmembrane region" description="Helical" evidence="7">
    <location>
        <begin position="408"/>
        <end position="430"/>
    </location>
</feature>
<feature type="domain" description="ABC3 transporter permease C-terminal" evidence="8">
    <location>
        <begin position="274"/>
        <end position="394"/>
    </location>
</feature>
<keyword evidence="4 7" id="KW-1133">Transmembrane helix</keyword>